<accession>A0AAV0CBP1</accession>
<dbReference type="InterPro" id="IPR003653">
    <property type="entry name" value="Peptidase_C48_C"/>
</dbReference>
<dbReference type="EMBL" id="CAMAPF010000026">
    <property type="protein sequence ID" value="CAH9074515.1"/>
    <property type="molecule type" value="Genomic_DNA"/>
</dbReference>
<keyword evidence="8" id="KW-1185">Reference proteome</keyword>
<dbReference type="GO" id="GO:0008234">
    <property type="term" value="F:cysteine-type peptidase activity"/>
    <property type="evidence" value="ECO:0007669"/>
    <property type="project" value="InterPro"/>
</dbReference>
<protein>
    <recommendedName>
        <fullName evidence="5">Ubiquitin-like protease family profile domain-containing protein</fullName>
    </recommendedName>
</protein>
<dbReference type="Proteomes" id="UP001152523">
    <property type="component" value="Unassembled WGS sequence"/>
</dbReference>
<gene>
    <name evidence="6" type="ORF">CEPIT_LOCUS4244</name>
    <name evidence="7" type="ORF">CEPIT_LOCUS5073</name>
</gene>
<dbReference type="GO" id="GO:0006508">
    <property type="term" value="P:proteolysis"/>
    <property type="evidence" value="ECO:0007669"/>
    <property type="project" value="UniProtKB-KW"/>
</dbReference>
<proteinExistence type="inferred from homology"/>
<reference evidence="6" key="1">
    <citation type="submission" date="2022-07" db="EMBL/GenBank/DDBJ databases">
        <authorList>
            <person name="Macas J."/>
            <person name="Novak P."/>
            <person name="Neumann P."/>
        </authorList>
    </citation>
    <scope>NUCLEOTIDE SEQUENCE</scope>
</reference>
<dbReference type="InterPro" id="IPR038765">
    <property type="entry name" value="Papain-like_cys_pep_sf"/>
</dbReference>
<organism evidence="6 8">
    <name type="scientific">Cuscuta epithymum</name>
    <dbReference type="NCBI Taxonomy" id="186058"/>
    <lineage>
        <taxon>Eukaryota</taxon>
        <taxon>Viridiplantae</taxon>
        <taxon>Streptophyta</taxon>
        <taxon>Embryophyta</taxon>
        <taxon>Tracheophyta</taxon>
        <taxon>Spermatophyta</taxon>
        <taxon>Magnoliopsida</taxon>
        <taxon>eudicotyledons</taxon>
        <taxon>Gunneridae</taxon>
        <taxon>Pentapetalae</taxon>
        <taxon>asterids</taxon>
        <taxon>lamiids</taxon>
        <taxon>Solanales</taxon>
        <taxon>Convolvulaceae</taxon>
        <taxon>Cuscuteae</taxon>
        <taxon>Cuscuta</taxon>
        <taxon>Cuscuta subgen. Cuscuta</taxon>
    </lineage>
</organism>
<dbReference type="SUPFAM" id="SSF54001">
    <property type="entry name" value="Cysteine proteinases"/>
    <property type="match status" value="1"/>
</dbReference>
<evidence type="ECO:0000256" key="4">
    <source>
        <dbReference type="SAM" id="MobiDB-lite"/>
    </source>
</evidence>
<dbReference type="EMBL" id="CAMAPF010000022">
    <property type="protein sequence ID" value="CAH9072292.1"/>
    <property type="molecule type" value="Genomic_DNA"/>
</dbReference>
<feature type="domain" description="Ubiquitin-like protease family profile" evidence="5">
    <location>
        <begin position="109"/>
        <end position="290"/>
    </location>
</feature>
<keyword evidence="2" id="KW-0645">Protease</keyword>
<sequence length="290" mass="34450">MSQEDLPKQKRVVRSPVKHMGTEHASKRRRREKGKKREDDEFLPPMKQIIGPFSEDPTDSPPVEEIERVKAYLQVGLLKNFQKNKTGRRYKIEEDRMTEKPFLLDTMKVESKTWLYDLFMNHQWITDKHVEVVMYYFNMKRVHYQMPQKFTTTGPFFLQIVKRELDTISKGHYTYHKSAEEENIVREIIGSNNFSLHWSKADFVYLPLNTGHHWVLLVLDIKQRKVRVYNSNARKGDSLRDIRSYIPSITVLLPKLMDYHQVYALMGEEPMGERFLEVEPVEECPQQDDG</sequence>
<evidence type="ECO:0000256" key="3">
    <source>
        <dbReference type="ARBA" id="ARBA00022801"/>
    </source>
</evidence>
<dbReference type="AlphaFoldDB" id="A0AAV0CBP1"/>
<evidence type="ECO:0000259" key="5">
    <source>
        <dbReference type="PROSITE" id="PS50600"/>
    </source>
</evidence>
<comment type="caution">
    <text evidence="6">The sequence shown here is derived from an EMBL/GenBank/DDBJ whole genome shotgun (WGS) entry which is preliminary data.</text>
</comment>
<evidence type="ECO:0000313" key="7">
    <source>
        <dbReference type="EMBL" id="CAH9074515.1"/>
    </source>
</evidence>
<dbReference type="PROSITE" id="PS50600">
    <property type="entry name" value="ULP_PROTEASE"/>
    <property type="match status" value="1"/>
</dbReference>
<evidence type="ECO:0000313" key="8">
    <source>
        <dbReference type="Proteomes" id="UP001152523"/>
    </source>
</evidence>
<name>A0AAV0CBP1_9ASTE</name>
<evidence type="ECO:0000256" key="2">
    <source>
        <dbReference type="ARBA" id="ARBA00022670"/>
    </source>
</evidence>
<evidence type="ECO:0000256" key="1">
    <source>
        <dbReference type="ARBA" id="ARBA00005234"/>
    </source>
</evidence>
<dbReference type="Gene3D" id="3.40.395.10">
    <property type="entry name" value="Adenoviral Proteinase, Chain A"/>
    <property type="match status" value="1"/>
</dbReference>
<keyword evidence="3" id="KW-0378">Hydrolase</keyword>
<comment type="similarity">
    <text evidence="1">Belongs to the peptidase C48 family.</text>
</comment>
<feature type="region of interest" description="Disordered" evidence="4">
    <location>
        <begin position="1"/>
        <end position="41"/>
    </location>
</feature>
<dbReference type="Pfam" id="PF02902">
    <property type="entry name" value="Peptidase_C48"/>
    <property type="match status" value="1"/>
</dbReference>
<evidence type="ECO:0000313" key="6">
    <source>
        <dbReference type="EMBL" id="CAH9072292.1"/>
    </source>
</evidence>